<dbReference type="InterPro" id="IPR044946">
    <property type="entry name" value="Restrct_endonuc_typeI_TRD_sf"/>
</dbReference>
<dbReference type="InterPro" id="IPR000055">
    <property type="entry name" value="Restrct_endonuc_typeI_TRD"/>
</dbReference>
<sequence>MYFKRFGFMGFLYMSKTNWQTKKLGEILKLEYGKPLPKNIRSNNGKYPVYGANGIKNFSDQFYYDKFSIIVGRKGSAGEINLTKEKFWPLDVTYFVTFDNKKYDLKFLYNLLDTLKLPKLAKGVKPGINRNEVYSIEVKTPTLSEQHRIIKKLDKVFGEIEKAKESTERNLQNSKDLFESYLQNIFEKSNDEWQEKKLGDKNLLQIIDGDRGKNYPKKSDFLKEGYCLFLNTKNVRPNGFDFKTTMFITKKKDDALGNGKLQRNDVLLTTRGTIGNIAVYGEDVPFKNIRINSGMLIFRPNTKLITPGYLYTIFQSGIMKFQIKKYVSGAAQPQLPIKTLVNFSIPVLKSLSEQKSIVKKLDELSEKTKRLEEIYKQKLADLEELKKSILKQAFEGKL</sequence>
<dbReference type="GO" id="GO:0003677">
    <property type="term" value="F:DNA binding"/>
    <property type="evidence" value="ECO:0007669"/>
    <property type="project" value="UniProtKB-KW"/>
</dbReference>
<dbReference type="AlphaFoldDB" id="A0A0G0BTI9"/>
<accession>A0A0G0BTI9</accession>
<evidence type="ECO:0000313" key="6">
    <source>
        <dbReference type="EMBL" id="KKP67081.1"/>
    </source>
</evidence>
<feature type="domain" description="Type I restriction modification DNA specificity" evidence="5">
    <location>
        <begin position="190"/>
        <end position="374"/>
    </location>
</feature>
<dbReference type="GO" id="GO:0009307">
    <property type="term" value="P:DNA restriction-modification system"/>
    <property type="evidence" value="ECO:0007669"/>
    <property type="project" value="UniProtKB-KW"/>
</dbReference>
<dbReference type="Proteomes" id="UP000034127">
    <property type="component" value="Unassembled WGS sequence"/>
</dbReference>
<reference evidence="6 7" key="1">
    <citation type="journal article" date="2015" name="Nature">
        <title>rRNA introns, odd ribosomes, and small enigmatic genomes across a large radiation of phyla.</title>
        <authorList>
            <person name="Brown C.T."/>
            <person name="Hug L.A."/>
            <person name="Thomas B.C."/>
            <person name="Sharon I."/>
            <person name="Castelle C.J."/>
            <person name="Singh A."/>
            <person name="Wilkins M.J."/>
            <person name="Williams K.H."/>
            <person name="Banfield J.F."/>
        </authorList>
    </citation>
    <scope>NUCLEOTIDE SEQUENCE [LARGE SCALE GENOMIC DNA]</scope>
</reference>
<gene>
    <name evidence="6" type="ORF">UR63_C0022G0010</name>
</gene>
<name>A0A0G0BTI9_9BACT</name>
<evidence type="ECO:0000256" key="1">
    <source>
        <dbReference type="ARBA" id="ARBA00010923"/>
    </source>
</evidence>
<comment type="caution">
    <text evidence="6">The sequence shown here is derived from an EMBL/GenBank/DDBJ whole genome shotgun (WGS) entry which is preliminary data.</text>
</comment>
<dbReference type="SUPFAM" id="SSF116734">
    <property type="entry name" value="DNA methylase specificity domain"/>
    <property type="match status" value="2"/>
</dbReference>
<feature type="coiled-coil region" evidence="4">
    <location>
        <begin position="361"/>
        <end position="392"/>
    </location>
</feature>
<evidence type="ECO:0000256" key="2">
    <source>
        <dbReference type="ARBA" id="ARBA00022747"/>
    </source>
</evidence>
<dbReference type="Pfam" id="PF01420">
    <property type="entry name" value="Methylase_S"/>
    <property type="match status" value="2"/>
</dbReference>
<keyword evidence="4" id="KW-0175">Coiled coil</keyword>
<dbReference type="Gene3D" id="3.90.220.20">
    <property type="entry name" value="DNA methylase specificity domains"/>
    <property type="match status" value="2"/>
</dbReference>
<evidence type="ECO:0000256" key="3">
    <source>
        <dbReference type="ARBA" id="ARBA00023125"/>
    </source>
</evidence>
<organism evidence="6 7">
    <name type="scientific">Candidatus Roizmanbacteria bacterium GW2011_GWC2_35_12</name>
    <dbReference type="NCBI Taxonomy" id="1618485"/>
    <lineage>
        <taxon>Bacteria</taxon>
        <taxon>Candidatus Roizmaniibacteriota</taxon>
    </lineage>
</organism>
<evidence type="ECO:0000313" key="7">
    <source>
        <dbReference type="Proteomes" id="UP000034127"/>
    </source>
</evidence>
<evidence type="ECO:0000256" key="4">
    <source>
        <dbReference type="SAM" id="Coils"/>
    </source>
</evidence>
<evidence type="ECO:0000259" key="5">
    <source>
        <dbReference type="Pfam" id="PF01420"/>
    </source>
</evidence>
<dbReference type="PANTHER" id="PTHR30408">
    <property type="entry name" value="TYPE-1 RESTRICTION ENZYME ECOKI SPECIFICITY PROTEIN"/>
    <property type="match status" value="1"/>
</dbReference>
<comment type="similarity">
    <text evidence="1">Belongs to the type-I restriction system S methylase family.</text>
</comment>
<proteinExistence type="inferred from homology"/>
<dbReference type="CDD" id="cd17267">
    <property type="entry name" value="RMtype1_S_EcoAO83I-TRD1-CR1_like"/>
    <property type="match status" value="1"/>
</dbReference>
<protein>
    <submittedName>
        <fullName evidence="6">Restriction modification system DNA specificity domain protein</fullName>
    </submittedName>
</protein>
<keyword evidence="2" id="KW-0680">Restriction system</keyword>
<dbReference type="EMBL" id="LBPX01000022">
    <property type="protein sequence ID" value="KKP67081.1"/>
    <property type="molecule type" value="Genomic_DNA"/>
</dbReference>
<dbReference type="PANTHER" id="PTHR30408:SF12">
    <property type="entry name" value="TYPE I RESTRICTION ENZYME MJAVIII SPECIFICITY SUBUNIT"/>
    <property type="match status" value="1"/>
</dbReference>
<feature type="domain" description="Type I restriction modification DNA specificity" evidence="5">
    <location>
        <begin position="18"/>
        <end position="165"/>
    </location>
</feature>
<dbReference type="PATRIC" id="fig|1618485.3.peg.628"/>
<keyword evidence="3" id="KW-0238">DNA-binding</keyword>
<dbReference type="InterPro" id="IPR052021">
    <property type="entry name" value="Type-I_RS_S_subunit"/>
</dbReference>